<name>G2KN54_MICAA</name>
<evidence type="ECO:0008006" key="4">
    <source>
        <dbReference type="Google" id="ProtNLM"/>
    </source>
</evidence>
<reference evidence="2 3" key="1">
    <citation type="journal article" date="2011" name="BMC Genomics">
        <title>Genomic insights into an obligate epibiotic bacterial predator: Micavibrio aeruginosavorus ARL-13.</title>
        <authorList>
            <person name="Wang Z."/>
            <person name="Kadouri D."/>
            <person name="Wu M."/>
        </authorList>
    </citation>
    <scope>NUCLEOTIDE SEQUENCE [LARGE SCALE GENOMIC DNA]</scope>
    <source>
        <strain evidence="2 3">ARL-13</strain>
    </source>
</reference>
<feature type="transmembrane region" description="Helical" evidence="1">
    <location>
        <begin position="7"/>
        <end position="27"/>
    </location>
</feature>
<dbReference type="eggNOG" id="ENOG50337HC">
    <property type="taxonomic scope" value="Bacteria"/>
</dbReference>
<dbReference type="AlphaFoldDB" id="G2KN54"/>
<evidence type="ECO:0000256" key="1">
    <source>
        <dbReference type="SAM" id="Phobius"/>
    </source>
</evidence>
<keyword evidence="1" id="KW-0812">Transmembrane</keyword>
<dbReference type="EMBL" id="CP002382">
    <property type="protein sequence ID" value="AEP09387.1"/>
    <property type="molecule type" value="Genomic_DNA"/>
</dbReference>
<gene>
    <name evidence="2" type="ordered locus">MICA_1059</name>
</gene>
<dbReference type="KEGG" id="mai:MICA_1059"/>
<dbReference type="RefSeq" id="WP_014102610.1">
    <property type="nucleotide sequence ID" value="NC_016026.1"/>
</dbReference>
<dbReference type="OrthoDB" id="4571327at2"/>
<dbReference type="HOGENOM" id="CLU_1523457_0_0_5"/>
<organism evidence="2 3">
    <name type="scientific">Micavibrio aeruginosavorus (strain ARL-13)</name>
    <dbReference type="NCBI Taxonomy" id="856793"/>
    <lineage>
        <taxon>Bacteria</taxon>
        <taxon>Pseudomonadati</taxon>
        <taxon>Bdellovibrionota</taxon>
        <taxon>Bdellovibrionia</taxon>
        <taxon>Bdellovibrionales</taxon>
        <taxon>Pseudobdellovibrionaceae</taxon>
        <taxon>Micavibrio</taxon>
    </lineage>
</organism>
<protein>
    <recommendedName>
        <fullName evidence="4">DUF1499 domain-containing protein</fullName>
    </recommendedName>
</protein>
<keyword evidence="1" id="KW-0472">Membrane</keyword>
<accession>G2KN54</accession>
<dbReference type="Proteomes" id="UP000009286">
    <property type="component" value="Chromosome"/>
</dbReference>
<feature type="transmembrane region" description="Helical" evidence="1">
    <location>
        <begin position="33"/>
        <end position="57"/>
    </location>
</feature>
<sequence length="176" mass="19556">MNRFIKIFAITTFFTWPILGFYLSILYHPAFGIAAGFIGAAIAGLTIAHVLDDFLLLKESKSRRGNEKILPVQNAEIVCNGTLPATHEHCVNALQSINARITKSDIKEGIVYARTKMTWESFGEKIIISLSAPGTDVTIISIQSAPIVPTTKTDYGKGKRNIEQLVQYLEPYRKNQ</sequence>
<evidence type="ECO:0000313" key="3">
    <source>
        <dbReference type="Proteomes" id="UP000009286"/>
    </source>
</evidence>
<keyword evidence="3" id="KW-1185">Reference proteome</keyword>
<evidence type="ECO:0000313" key="2">
    <source>
        <dbReference type="EMBL" id="AEP09387.1"/>
    </source>
</evidence>
<proteinExistence type="predicted"/>
<keyword evidence="1" id="KW-1133">Transmembrane helix</keyword>